<name>A0A8J2SG47_9STRA</name>
<evidence type="ECO:0000313" key="2">
    <source>
        <dbReference type="EMBL" id="CAH0371608.1"/>
    </source>
</evidence>
<dbReference type="AlphaFoldDB" id="A0A8J2SG47"/>
<feature type="compositionally biased region" description="Basic residues" evidence="1">
    <location>
        <begin position="275"/>
        <end position="287"/>
    </location>
</feature>
<feature type="region of interest" description="Disordered" evidence="1">
    <location>
        <begin position="1"/>
        <end position="122"/>
    </location>
</feature>
<sequence>MEATTPAKVRDAPTPRRAPPQIPRLGPPRPRYDPRTMMPLASPAPRRVDPRTMLPLAAAPPPTPRRLVPPTPRRVVPPTPRRLVPPTPRPRATLPLAAPPRPTAPPAPPAPVEPGRDAAAAAAWSALAAENDHLRRENDTLRGEVDDLRRAAQPGGVSCLLAAADEMDDGVSTAALTPADRVISITRPAETPSSISDCLTPTQTQSQTPGGFSGGSAPGRMERRVDGDEVTPAWRSRSGERAETQEETCSVDAVMDMPPPGYRIADSPVAPAPSQKKKKKKKAKRRRPPDEARRASSASDPVKRPRRSCTESSWGAKPDYGCAAYDDRVDAAVRAGAVLFPKRSW</sequence>
<proteinExistence type="predicted"/>
<evidence type="ECO:0000256" key="1">
    <source>
        <dbReference type="SAM" id="MobiDB-lite"/>
    </source>
</evidence>
<feature type="compositionally biased region" description="Low complexity" evidence="1">
    <location>
        <begin position="200"/>
        <end position="210"/>
    </location>
</feature>
<evidence type="ECO:0000313" key="3">
    <source>
        <dbReference type="Proteomes" id="UP000789595"/>
    </source>
</evidence>
<dbReference type="Proteomes" id="UP000789595">
    <property type="component" value="Unassembled WGS sequence"/>
</dbReference>
<feature type="compositionally biased region" description="Pro residues" evidence="1">
    <location>
        <begin position="97"/>
        <end position="112"/>
    </location>
</feature>
<keyword evidence="3" id="KW-1185">Reference proteome</keyword>
<organism evidence="2 3">
    <name type="scientific">Pelagomonas calceolata</name>
    <dbReference type="NCBI Taxonomy" id="35677"/>
    <lineage>
        <taxon>Eukaryota</taxon>
        <taxon>Sar</taxon>
        <taxon>Stramenopiles</taxon>
        <taxon>Ochrophyta</taxon>
        <taxon>Pelagophyceae</taxon>
        <taxon>Pelagomonadales</taxon>
        <taxon>Pelagomonadaceae</taxon>
        <taxon>Pelagomonas</taxon>
    </lineage>
</organism>
<accession>A0A8J2SG47</accession>
<comment type="caution">
    <text evidence="2">The sequence shown here is derived from an EMBL/GenBank/DDBJ whole genome shotgun (WGS) entry which is preliminary data.</text>
</comment>
<dbReference type="EMBL" id="CAKKNE010000003">
    <property type="protein sequence ID" value="CAH0371608.1"/>
    <property type="molecule type" value="Genomic_DNA"/>
</dbReference>
<protein>
    <submittedName>
        <fullName evidence="2">Uncharacterized protein</fullName>
    </submittedName>
</protein>
<reference evidence="2" key="1">
    <citation type="submission" date="2021-11" db="EMBL/GenBank/DDBJ databases">
        <authorList>
            <consortium name="Genoscope - CEA"/>
            <person name="William W."/>
        </authorList>
    </citation>
    <scope>NUCLEOTIDE SEQUENCE</scope>
</reference>
<feature type="compositionally biased region" description="Pro residues" evidence="1">
    <location>
        <begin position="16"/>
        <end position="29"/>
    </location>
</feature>
<gene>
    <name evidence="2" type="ORF">PECAL_3P15580</name>
</gene>
<feature type="region of interest" description="Disordered" evidence="1">
    <location>
        <begin position="189"/>
        <end position="320"/>
    </location>
</feature>
<feature type="compositionally biased region" description="Pro residues" evidence="1">
    <location>
        <begin position="58"/>
        <end position="89"/>
    </location>
</feature>